<sequence>MKGIESCIYVQREICERPSIILMDKNLFKNIFLRESYLKVLVNQDFKETGLSKSYYYYILDKLKKSNLINENNKLNFTIVVAYKLDDKDFSIKFEPILVFLSIKRKILYIFDIRKKCFLDEEILKELGKDGKGKKEYSCRNIIENIYKIVSEHIIDKGVIYVQ</sequence>
<reference evidence="1 2" key="1">
    <citation type="submission" date="2018-05" db="EMBL/GenBank/DDBJ databases">
        <title>Complete Genome Sequences of Extremely Thermoacidophilic, Metal-Mobilizing Type-Strain Members of the Archaeal Family Sulfolobaceae: Acidianus brierleyi DSM-1651T, Acidianus sulfidivorans DSM-18786T, Metallosphaera hakonensis DSM-7519T, and Metallosphaera prunae DSM-10039T.</title>
        <authorList>
            <person name="Counts J.A."/>
            <person name="Kelly R.M."/>
        </authorList>
    </citation>
    <scope>NUCLEOTIDE SEQUENCE [LARGE SCALE GENOMIC DNA]</scope>
    <source>
        <strain evidence="1 2">JP7</strain>
    </source>
</reference>
<dbReference type="Proteomes" id="UP000248410">
    <property type="component" value="Chromosome"/>
</dbReference>
<evidence type="ECO:0000313" key="1">
    <source>
        <dbReference type="EMBL" id="AWR98056.1"/>
    </source>
</evidence>
<dbReference type="GeneID" id="36838556"/>
<organism evidence="1 2">
    <name type="scientific">Acidianus sulfidivorans JP7</name>
    <dbReference type="NCBI Taxonomy" id="619593"/>
    <lineage>
        <taxon>Archaea</taxon>
        <taxon>Thermoproteota</taxon>
        <taxon>Thermoprotei</taxon>
        <taxon>Sulfolobales</taxon>
        <taxon>Sulfolobaceae</taxon>
        <taxon>Acidianus</taxon>
    </lineage>
</organism>
<keyword evidence="2" id="KW-1185">Reference proteome</keyword>
<dbReference type="OrthoDB" id="33325at2157"/>
<dbReference type="KEGG" id="asul:DFR86_11265"/>
<protein>
    <submittedName>
        <fullName evidence="1">Uncharacterized protein</fullName>
    </submittedName>
</protein>
<proteinExistence type="predicted"/>
<dbReference type="RefSeq" id="WP_110380946.1">
    <property type="nucleotide sequence ID" value="NZ_CP029288.2"/>
</dbReference>
<evidence type="ECO:0000313" key="2">
    <source>
        <dbReference type="Proteomes" id="UP000248410"/>
    </source>
</evidence>
<accession>A0A2U9IPZ5</accession>
<gene>
    <name evidence="1" type="ORF">DFR86_11265</name>
</gene>
<dbReference type="EMBL" id="CP029288">
    <property type="protein sequence ID" value="AWR98056.1"/>
    <property type="molecule type" value="Genomic_DNA"/>
</dbReference>
<dbReference type="AlphaFoldDB" id="A0A2U9IPZ5"/>
<name>A0A2U9IPZ5_9CREN</name>